<dbReference type="AlphaFoldDB" id="A0A0G0I3F5"/>
<sequence length="238" mass="27903">MKDLIKKILIFFLKVFFYKILKQEINKDINKIIELYKKDGFSSFFVKIRIWDSPFKETEKFVPKNGRILDLGCGDGFFSNYLAITSFEREVVGIELNKSRIKDANKGIKNTKFIPGNVLSVKFMKAEAVLLFHLLHHLPSYNDQIMLLKKSNNFIKPGGKLILVEVDKKPFLKYLFSYITDSLIVPLLFDNKFVDPKIYYRDKNEWKKIMEELGFKVKVFKLDKSKPFSHVILIGTKN</sequence>
<dbReference type="Pfam" id="PF13489">
    <property type="entry name" value="Methyltransf_23"/>
    <property type="match status" value="1"/>
</dbReference>
<reference evidence="1 2" key="1">
    <citation type="journal article" date="2015" name="Nature">
        <title>rRNA introns, odd ribosomes, and small enigmatic genomes across a large radiation of phyla.</title>
        <authorList>
            <person name="Brown C.T."/>
            <person name="Hug L.A."/>
            <person name="Thomas B.C."/>
            <person name="Sharon I."/>
            <person name="Castelle C.J."/>
            <person name="Singh A."/>
            <person name="Wilkins M.J."/>
            <person name="Williams K.H."/>
            <person name="Banfield J.F."/>
        </authorList>
    </citation>
    <scope>NUCLEOTIDE SEQUENCE [LARGE SCALE GENOMIC DNA]</scope>
</reference>
<organism evidence="1 2">
    <name type="scientific">Candidatus Daviesbacteria bacterium GW2011_GWB1_36_5</name>
    <dbReference type="NCBI Taxonomy" id="1618426"/>
    <lineage>
        <taxon>Bacteria</taxon>
        <taxon>Candidatus Daviesiibacteriota</taxon>
    </lineage>
</organism>
<protein>
    <submittedName>
        <fullName evidence="1">Methyltransferase type 12</fullName>
    </submittedName>
</protein>
<dbReference type="Gene3D" id="3.40.50.150">
    <property type="entry name" value="Vaccinia Virus protein VP39"/>
    <property type="match status" value="1"/>
</dbReference>
<dbReference type="Proteomes" id="UP000034492">
    <property type="component" value="Unassembled WGS sequence"/>
</dbReference>
<dbReference type="EMBL" id="LBSA01000002">
    <property type="protein sequence ID" value="KKQ10606.1"/>
    <property type="molecule type" value="Genomic_DNA"/>
</dbReference>
<evidence type="ECO:0000313" key="2">
    <source>
        <dbReference type="Proteomes" id="UP000034492"/>
    </source>
</evidence>
<dbReference type="GO" id="GO:0032259">
    <property type="term" value="P:methylation"/>
    <property type="evidence" value="ECO:0007669"/>
    <property type="project" value="UniProtKB-KW"/>
</dbReference>
<evidence type="ECO:0000313" key="1">
    <source>
        <dbReference type="EMBL" id="KKQ10606.1"/>
    </source>
</evidence>
<keyword evidence="1" id="KW-0489">Methyltransferase</keyword>
<dbReference type="SUPFAM" id="SSF53335">
    <property type="entry name" value="S-adenosyl-L-methionine-dependent methyltransferases"/>
    <property type="match status" value="1"/>
</dbReference>
<accession>A0A0G0I3F5</accession>
<comment type="caution">
    <text evidence="1">The sequence shown here is derived from an EMBL/GenBank/DDBJ whole genome shotgun (WGS) entry which is preliminary data.</text>
</comment>
<proteinExistence type="predicted"/>
<gene>
    <name evidence="1" type="ORF">US19_C0002G0025</name>
</gene>
<keyword evidence="1" id="KW-0808">Transferase</keyword>
<dbReference type="CDD" id="cd02440">
    <property type="entry name" value="AdoMet_MTases"/>
    <property type="match status" value="1"/>
</dbReference>
<dbReference type="PANTHER" id="PTHR43861">
    <property type="entry name" value="TRANS-ACONITATE 2-METHYLTRANSFERASE-RELATED"/>
    <property type="match status" value="1"/>
</dbReference>
<name>A0A0G0I3F5_9BACT</name>
<dbReference type="InterPro" id="IPR029063">
    <property type="entry name" value="SAM-dependent_MTases_sf"/>
</dbReference>
<dbReference type="GO" id="GO:0008168">
    <property type="term" value="F:methyltransferase activity"/>
    <property type="evidence" value="ECO:0007669"/>
    <property type="project" value="UniProtKB-KW"/>
</dbReference>